<evidence type="ECO:0000313" key="1">
    <source>
        <dbReference type="EMBL" id="KAF6745779.1"/>
    </source>
</evidence>
<dbReference type="OrthoDB" id="3269456at2759"/>
<gene>
    <name evidence="1" type="ORF">DFP72DRAFT_1076924</name>
</gene>
<reference evidence="1 2" key="1">
    <citation type="submission" date="2020-07" db="EMBL/GenBank/DDBJ databases">
        <title>Comparative genomics of pyrophilous fungi reveals a link between fire events and developmental genes.</title>
        <authorList>
            <consortium name="DOE Joint Genome Institute"/>
            <person name="Steindorff A.S."/>
            <person name="Carver A."/>
            <person name="Calhoun S."/>
            <person name="Stillman K."/>
            <person name="Liu H."/>
            <person name="Lipzen A."/>
            <person name="Pangilinan J."/>
            <person name="Labutti K."/>
            <person name="Bruns T.D."/>
            <person name="Grigoriev I.V."/>
        </authorList>
    </citation>
    <scope>NUCLEOTIDE SEQUENCE [LARGE SCALE GENOMIC DNA]</scope>
    <source>
        <strain evidence="1 2">CBS 144469</strain>
    </source>
</reference>
<dbReference type="EMBL" id="JACGCI010000099">
    <property type="protein sequence ID" value="KAF6745779.1"/>
    <property type="molecule type" value="Genomic_DNA"/>
</dbReference>
<organism evidence="1 2">
    <name type="scientific">Ephemerocybe angulata</name>
    <dbReference type="NCBI Taxonomy" id="980116"/>
    <lineage>
        <taxon>Eukaryota</taxon>
        <taxon>Fungi</taxon>
        <taxon>Dikarya</taxon>
        <taxon>Basidiomycota</taxon>
        <taxon>Agaricomycotina</taxon>
        <taxon>Agaricomycetes</taxon>
        <taxon>Agaricomycetidae</taxon>
        <taxon>Agaricales</taxon>
        <taxon>Agaricineae</taxon>
        <taxon>Psathyrellaceae</taxon>
        <taxon>Ephemerocybe</taxon>
    </lineage>
</organism>
<proteinExistence type="predicted"/>
<name>A0A8H6HEX3_9AGAR</name>
<protein>
    <submittedName>
        <fullName evidence="1">Uncharacterized protein</fullName>
    </submittedName>
</protein>
<sequence>MNYRYDADGARLWLDAYMQRTTQTGDSARTFEMDPGSSITQYAEPPSFRRTRAVGGETEEATVTVAGIICSKTLPPVHGPLRASDPDQVRYLRQFVCLTGLGSHGFKAQEEVVSGVVEQFVGNPDISALDGMNFASRTSHLPPDIDPDHVLEELRDTKFIRIEDNVVQYSRKVDDGAGSFHYEPLCPSSFKEGDIVEATGAYVAYPTNQSGQYRLVFCLRALTMLNSTFREESRIQRTLWLDSRRKEPRKKVKHASISSLRRTYLPYGRDIASKEGAAS</sequence>
<dbReference type="Proteomes" id="UP000521943">
    <property type="component" value="Unassembled WGS sequence"/>
</dbReference>
<comment type="caution">
    <text evidence="1">The sequence shown here is derived from an EMBL/GenBank/DDBJ whole genome shotgun (WGS) entry which is preliminary data.</text>
</comment>
<keyword evidence="2" id="KW-1185">Reference proteome</keyword>
<evidence type="ECO:0000313" key="2">
    <source>
        <dbReference type="Proteomes" id="UP000521943"/>
    </source>
</evidence>
<accession>A0A8H6HEX3</accession>
<dbReference type="AlphaFoldDB" id="A0A8H6HEX3"/>